<dbReference type="InterPro" id="IPR012338">
    <property type="entry name" value="Beta-lactam/transpept-like"/>
</dbReference>
<evidence type="ECO:0000256" key="3">
    <source>
        <dbReference type="ARBA" id="ARBA00007164"/>
    </source>
</evidence>
<evidence type="ECO:0000256" key="6">
    <source>
        <dbReference type="ARBA" id="ARBA00022670"/>
    </source>
</evidence>
<evidence type="ECO:0000256" key="8">
    <source>
        <dbReference type="ARBA" id="ARBA00022801"/>
    </source>
</evidence>
<dbReference type="InterPro" id="IPR001967">
    <property type="entry name" value="Peptidase_S11_N"/>
</dbReference>
<evidence type="ECO:0000313" key="18">
    <source>
        <dbReference type="EMBL" id="KRN51162.1"/>
    </source>
</evidence>
<dbReference type="InterPro" id="IPR012907">
    <property type="entry name" value="Peptidase_S11_C"/>
</dbReference>
<evidence type="ECO:0000313" key="19">
    <source>
        <dbReference type="Proteomes" id="UP000051841"/>
    </source>
</evidence>
<dbReference type="EMBL" id="JQBL01000003">
    <property type="protein sequence ID" value="KRN51162.1"/>
    <property type="molecule type" value="Genomic_DNA"/>
</dbReference>
<feature type="active site" description="Proton acceptor" evidence="13">
    <location>
        <position position="67"/>
    </location>
</feature>
<dbReference type="AlphaFoldDB" id="A0A0R2HNL4"/>
<evidence type="ECO:0000256" key="11">
    <source>
        <dbReference type="ARBA" id="ARBA00023316"/>
    </source>
</evidence>
<keyword evidence="9" id="KW-0133">Cell shape</keyword>
<dbReference type="GO" id="GO:0006508">
    <property type="term" value="P:proteolysis"/>
    <property type="evidence" value="ECO:0007669"/>
    <property type="project" value="UniProtKB-KW"/>
</dbReference>
<dbReference type="PROSITE" id="PS51257">
    <property type="entry name" value="PROKAR_LIPOPROTEIN"/>
    <property type="match status" value="1"/>
</dbReference>
<dbReference type="InterPro" id="IPR018044">
    <property type="entry name" value="Peptidase_S11"/>
</dbReference>
<comment type="function">
    <text evidence="1">Removes C-terminal D-alanyl residues from sugar-peptide cell wall precursors.</text>
</comment>
<protein>
    <recommendedName>
        <fullName evidence="4">serine-type D-Ala-D-Ala carboxypeptidase</fullName>
        <ecNumber evidence="4">3.4.16.4</ecNumber>
    </recommendedName>
</protein>
<dbReference type="Gene3D" id="3.40.710.10">
    <property type="entry name" value="DD-peptidase/beta-lactamase superfamily"/>
    <property type="match status" value="1"/>
</dbReference>
<evidence type="ECO:0000256" key="10">
    <source>
        <dbReference type="ARBA" id="ARBA00022984"/>
    </source>
</evidence>
<gene>
    <name evidence="18" type="ORF">IV49_GL001242</name>
</gene>
<evidence type="ECO:0000256" key="15">
    <source>
        <dbReference type="RuleBase" id="RU004016"/>
    </source>
</evidence>
<dbReference type="InterPro" id="IPR037167">
    <property type="entry name" value="Peptidase_S11_C_sf"/>
</dbReference>
<keyword evidence="6" id="KW-0645">Protease</keyword>
<keyword evidence="16" id="KW-1133">Transmembrane helix</keyword>
<dbReference type="GO" id="GO:0071555">
    <property type="term" value="P:cell wall organization"/>
    <property type="evidence" value="ECO:0007669"/>
    <property type="project" value="UniProtKB-KW"/>
</dbReference>
<dbReference type="GO" id="GO:0009252">
    <property type="term" value="P:peptidoglycan biosynthetic process"/>
    <property type="evidence" value="ECO:0007669"/>
    <property type="project" value="UniProtKB-UniPathway"/>
</dbReference>
<evidence type="ECO:0000256" key="1">
    <source>
        <dbReference type="ARBA" id="ARBA00003217"/>
    </source>
</evidence>
<comment type="similarity">
    <text evidence="3 15">Belongs to the peptidase S11 family.</text>
</comment>
<comment type="caution">
    <text evidence="18">The sequence shown here is derived from an EMBL/GenBank/DDBJ whole genome shotgun (WGS) entry which is preliminary data.</text>
</comment>
<evidence type="ECO:0000256" key="2">
    <source>
        <dbReference type="ARBA" id="ARBA00004752"/>
    </source>
</evidence>
<evidence type="ECO:0000259" key="17">
    <source>
        <dbReference type="SMART" id="SM00936"/>
    </source>
</evidence>
<dbReference type="GO" id="GO:0008360">
    <property type="term" value="P:regulation of cell shape"/>
    <property type="evidence" value="ECO:0007669"/>
    <property type="project" value="UniProtKB-KW"/>
</dbReference>
<dbReference type="Pfam" id="PF00768">
    <property type="entry name" value="Peptidase_S11"/>
    <property type="match status" value="1"/>
</dbReference>
<feature type="active site" description="Acyl-ester intermediate" evidence="13">
    <location>
        <position position="64"/>
    </location>
</feature>
<keyword evidence="16" id="KW-0472">Membrane</keyword>
<keyword evidence="8" id="KW-0378">Hydrolase</keyword>
<sequence>MNMKYKFIGLFTSLLMVVGCIIPVNAKVNVNTNNLYSEYAYVYDNTGDKVLYDHKGEERMFPASMTKVLTVYSACKRIKDINESVTIDQEDVAHVYEQDASSAGFVAGEKLTYKDLLYGALYPSGADACWALGRLIAGSEKNFVKLMNQDAKALGMKDSHFVTSTGLHDDKHYTTCKDISMLLKAALQNKIFRSIFTGDNYYTTTDKRIRMMNTLTRTRVKAHAAARSELLGAKSGYTSIAGHCLVSLAKVNGHEIITTTAKAFSTKFGVARFSAGCAVLDHNVLVGNVKDQTKNVKIMKKNELVNTIKIRFGEITSYKIKTSRDVSLLLDKNFAGAVKVSFKGKNVLQAPVNKGDVLGKIIVSSDGQTLYSETVKADRTILFDYKTLFIYVLKRVLVVLAILIVLAILLRIRNHKRKKKYQKYRERRKGA</sequence>
<dbReference type="PATRIC" id="fig|1410657.5.peg.1283"/>
<keyword evidence="7" id="KW-0732">Signal</keyword>
<keyword evidence="5" id="KW-0121">Carboxypeptidase</keyword>
<evidence type="ECO:0000256" key="14">
    <source>
        <dbReference type="PIRSR" id="PIRSR618044-2"/>
    </source>
</evidence>
<evidence type="ECO:0000256" key="5">
    <source>
        <dbReference type="ARBA" id="ARBA00022645"/>
    </source>
</evidence>
<dbReference type="GO" id="GO:0009002">
    <property type="term" value="F:serine-type D-Ala-D-Ala carboxypeptidase activity"/>
    <property type="evidence" value="ECO:0007669"/>
    <property type="project" value="UniProtKB-EC"/>
</dbReference>
<evidence type="ECO:0000256" key="13">
    <source>
        <dbReference type="PIRSR" id="PIRSR618044-1"/>
    </source>
</evidence>
<proteinExistence type="inferred from homology"/>
<dbReference type="EC" id="3.4.16.4" evidence="4"/>
<feature type="domain" description="Peptidase S11 D-Ala-D-Ala carboxypeptidase A C-terminal" evidence="17">
    <location>
        <begin position="293"/>
        <end position="383"/>
    </location>
</feature>
<keyword evidence="16" id="KW-0812">Transmembrane</keyword>
<comment type="pathway">
    <text evidence="2">Cell wall biogenesis; peptidoglycan biosynthesis.</text>
</comment>
<dbReference type="PANTHER" id="PTHR21581">
    <property type="entry name" value="D-ALANYL-D-ALANINE CARBOXYPEPTIDASE"/>
    <property type="match status" value="1"/>
</dbReference>
<evidence type="ECO:0000256" key="4">
    <source>
        <dbReference type="ARBA" id="ARBA00012448"/>
    </source>
</evidence>
<evidence type="ECO:0000256" key="16">
    <source>
        <dbReference type="SAM" id="Phobius"/>
    </source>
</evidence>
<dbReference type="PRINTS" id="PR00725">
    <property type="entry name" value="DADACBPTASE1"/>
</dbReference>
<dbReference type="SUPFAM" id="SSF69189">
    <property type="entry name" value="Penicillin-binding protein associated domain"/>
    <property type="match status" value="1"/>
</dbReference>
<comment type="catalytic activity">
    <reaction evidence="12">
        <text>Preferential cleavage: (Ac)2-L-Lys-D-Ala-|-D-Ala. Also transpeptidation of peptidyl-alanyl moieties that are N-acyl substituents of D-alanine.</text>
        <dbReference type="EC" id="3.4.16.4"/>
    </reaction>
</comment>
<feature type="binding site" evidence="14">
    <location>
        <position position="234"/>
    </location>
    <ligand>
        <name>substrate</name>
    </ligand>
</feature>
<evidence type="ECO:0000256" key="12">
    <source>
        <dbReference type="ARBA" id="ARBA00034000"/>
    </source>
</evidence>
<keyword evidence="19" id="KW-1185">Reference proteome</keyword>
<dbReference type="Gene3D" id="2.60.410.10">
    <property type="entry name" value="D-Ala-D-Ala carboxypeptidase, C-terminal domain"/>
    <property type="match status" value="1"/>
</dbReference>
<feature type="active site" evidence="13">
    <location>
        <position position="124"/>
    </location>
</feature>
<keyword evidence="10" id="KW-0573">Peptidoglycan synthesis</keyword>
<dbReference type="Pfam" id="PF07943">
    <property type="entry name" value="PBP5_C"/>
    <property type="match status" value="1"/>
</dbReference>
<dbReference type="UniPathway" id="UPA00219"/>
<name>A0A0R2HNL4_9FIRM</name>
<dbReference type="InterPro" id="IPR015956">
    <property type="entry name" value="Peniciliin-bd_prot_C_sf"/>
</dbReference>
<dbReference type="PANTHER" id="PTHR21581:SF6">
    <property type="entry name" value="TRAFFICKING PROTEIN PARTICLE COMPLEX SUBUNIT 12"/>
    <property type="match status" value="1"/>
</dbReference>
<dbReference type="SUPFAM" id="SSF56601">
    <property type="entry name" value="beta-lactamase/transpeptidase-like"/>
    <property type="match status" value="1"/>
</dbReference>
<keyword evidence="11" id="KW-0961">Cell wall biogenesis/degradation</keyword>
<organism evidence="18 19">
    <name type="scientific">Kandleria vitulina DSM 20405</name>
    <dbReference type="NCBI Taxonomy" id="1410657"/>
    <lineage>
        <taxon>Bacteria</taxon>
        <taxon>Bacillati</taxon>
        <taxon>Bacillota</taxon>
        <taxon>Erysipelotrichia</taxon>
        <taxon>Erysipelotrichales</taxon>
        <taxon>Coprobacillaceae</taxon>
        <taxon>Kandleria</taxon>
    </lineage>
</organism>
<evidence type="ECO:0000256" key="7">
    <source>
        <dbReference type="ARBA" id="ARBA00022729"/>
    </source>
</evidence>
<dbReference type="Proteomes" id="UP000051841">
    <property type="component" value="Unassembled WGS sequence"/>
</dbReference>
<evidence type="ECO:0000256" key="9">
    <source>
        <dbReference type="ARBA" id="ARBA00022960"/>
    </source>
</evidence>
<accession>A0A0R2HNL4</accession>
<reference evidence="18 19" key="1">
    <citation type="journal article" date="2015" name="Genome Announc.">
        <title>Expanding the biotechnology potential of lactobacilli through comparative genomics of 213 strains and associated genera.</title>
        <authorList>
            <person name="Sun Z."/>
            <person name="Harris H.M."/>
            <person name="McCann A."/>
            <person name="Guo C."/>
            <person name="Argimon S."/>
            <person name="Zhang W."/>
            <person name="Yang X."/>
            <person name="Jeffery I.B."/>
            <person name="Cooney J.C."/>
            <person name="Kagawa T.F."/>
            <person name="Liu W."/>
            <person name="Song Y."/>
            <person name="Salvetti E."/>
            <person name="Wrobel A."/>
            <person name="Rasinkangas P."/>
            <person name="Parkhill J."/>
            <person name="Rea M.C."/>
            <person name="O'Sullivan O."/>
            <person name="Ritari J."/>
            <person name="Douillard F.P."/>
            <person name="Paul Ross R."/>
            <person name="Yang R."/>
            <person name="Briner A.E."/>
            <person name="Felis G.E."/>
            <person name="de Vos W.M."/>
            <person name="Barrangou R."/>
            <person name="Klaenhammer T.R."/>
            <person name="Caufield P.W."/>
            <person name="Cui Y."/>
            <person name="Zhang H."/>
            <person name="O'Toole P.W."/>
        </authorList>
    </citation>
    <scope>NUCLEOTIDE SEQUENCE [LARGE SCALE GENOMIC DNA]</scope>
    <source>
        <strain evidence="18 19">DSM 20405</strain>
    </source>
</reference>
<feature type="transmembrane region" description="Helical" evidence="16">
    <location>
        <begin position="388"/>
        <end position="410"/>
    </location>
</feature>
<dbReference type="SMART" id="SM00936">
    <property type="entry name" value="PBP5_C"/>
    <property type="match status" value="1"/>
</dbReference>